<organism evidence="4 5">
    <name type="scientific">Elysia crispata</name>
    <name type="common">lettuce slug</name>
    <dbReference type="NCBI Taxonomy" id="231223"/>
    <lineage>
        <taxon>Eukaryota</taxon>
        <taxon>Metazoa</taxon>
        <taxon>Spiralia</taxon>
        <taxon>Lophotrochozoa</taxon>
        <taxon>Mollusca</taxon>
        <taxon>Gastropoda</taxon>
        <taxon>Heterobranchia</taxon>
        <taxon>Euthyneura</taxon>
        <taxon>Panpulmonata</taxon>
        <taxon>Sacoglossa</taxon>
        <taxon>Placobranchoidea</taxon>
        <taxon>Plakobranchidae</taxon>
        <taxon>Elysia</taxon>
    </lineage>
</organism>
<proteinExistence type="predicted"/>
<dbReference type="InterPro" id="IPR036770">
    <property type="entry name" value="Ankyrin_rpt-contain_sf"/>
</dbReference>
<keyword evidence="1" id="KW-0677">Repeat</keyword>
<keyword evidence="5" id="KW-1185">Reference proteome</keyword>
<gene>
    <name evidence="4" type="ORF">RRG08_013182</name>
</gene>
<protein>
    <submittedName>
        <fullName evidence="4">Uncharacterized protein</fullName>
    </submittedName>
</protein>
<comment type="caution">
    <text evidence="4">The sequence shown here is derived from an EMBL/GenBank/DDBJ whole genome shotgun (WGS) entry which is preliminary data.</text>
</comment>
<feature type="compositionally biased region" description="Acidic residues" evidence="3">
    <location>
        <begin position="571"/>
        <end position="582"/>
    </location>
</feature>
<dbReference type="Gene3D" id="1.25.40.20">
    <property type="entry name" value="Ankyrin repeat-containing domain"/>
    <property type="match status" value="2"/>
</dbReference>
<dbReference type="SUPFAM" id="SSF48403">
    <property type="entry name" value="Ankyrin repeat"/>
    <property type="match status" value="1"/>
</dbReference>
<evidence type="ECO:0000256" key="3">
    <source>
        <dbReference type="SAM" id="MobiDB-lite"/>
    </source>
</evidence>
<dbReference type="InterPro" id="IPR050776">
    <property type="entry name" value="Ank_Repeat/CDKN_Inhibitor"/>
</dbReference>
<evidence type="ECO:0000313" key="5">
    <source>
        <dbReference type="Proteomes" id="UP001283361"/>
    </source>
</evidence>
<dbReference type="EMBL" id="JAWDGP010002895">
    <property type="protein sequence ID" value="KAK3778923.1"/>
    <property type="molecule type" value="Genomic_DNA"/>
</dbReference>
<dbReference type="PANTHER" id="PTHR24201">
    <property type="entry name" value="ANK_REP_REGION DOMAIN-CONTAINING PROTEIN"/>
    <property type="match status" value="1"/>
</dbReference>
<feature type="compositionally biased region" description="Acidic residues" evidence="3">
    <location>
        <begin position="594"/>
        <end position="605"/>
    </location>
</feature>
<dbReference type="InterPro" id="IPR002110">
    <property type="entry name" value="Ankyrin_rpt"/>
</dbReference>
<evidence type="ECO:0000256" key="1">
    <source>
        <dbReference type="ARBA" id="ARBA00022737"/>
    </source>
</evidence>
<keyword evidence="2" id="KW-0040">ANK repeat</keyword>
<feature type="region of interest" description="Disordered" evidence="3">
    <location>
        <begin position="229"/>
        <end position="253"/>
    </location>
</feature>
<dbReference type="SMART" id="SM00248">
    <property type="entry name" value="ANK"/>
    <property type="match status" value="4"/>
</dbReference>
<accession>A0AAE1A0Y6</accession>
<sequence>MAFVFHVEFGMNDTPLTQALEQGNYASAERLILDCPNSSYLDDGCYQRTPLYICLCGIDQYHQRVATRNLYLARLLIEHGANVNKRVPVTNFGSEYISPGKSSLELLVDFFIDLTQDLPTDGRNSLWHIWNPATELVVGLNKQYLTKKEDVKEDVLDLIFNILRHGGDVSVQDEHRRTPLHHAARLCPDMSLMRLLHTNGGSLIRVDSTGNCPLLSLCSVDKVGEDEDDAWDVSSASSTDSGDGFRGSARGQDGEEEFWQKKLRITRDSLVYLTKAKETDINRQNNLGQTALFYTILREDMRSARLLLEAGACPSLQACVWKSRRKKRTLSALFASLMSIPLQRSLQHSSLYDRMVKPVQPISALVDAGYFTTEKVVAELANVITSDFPEFSHLRPMADSLLHLMFGYKSASLKQLAARKVFQCCLLENTTCLHTILPVSAILESYPAASVSTTPQAPTSPSTSPRALSLPQLLASNQGKLEEYLTLVLNCTVLQRLTHLLQLPSSLQLHLEAQLLFLRMLLKFSSLSVWRPPAPSIFPIGGAISIGMQGGIGRFVPGGGIFRIGDHSDGSGEEEEDNDTSDDSGSSYNSSSEDNVEGDSDLEYW</sequence>
<feature type="compositionally biased region" description="Low complexity" evidence="3">
    <location>
        <begin position="583"/>
        <end position="593"/>
    </location>
</feature>
<reference evidence="4" key="1">
    <citation type="journal article" date="2023" name="G3 (Bethesda)">
        <title>A reference genome for the long-term kleptoplast-retaining sea slug Elysia crispata morphotype clarki.</title>
        <authorList>
            <person name="Eastman K.E."/>
            <person name="Pendleton A.L."/>
            <person name="Shaikh M.A."/>
            <person name="Suttiyut T."/>
            <person name="Ogas R."/>
            <person name="Tomko P."/>
            <person name="Gavelis G."/>
            <person name="Widhalm J.R."/>
            <person name="Wisecaver J.H."/>
        </authorList>
    </citation>
    <scope>NUCLEOTIDE SEQUENCE</scope>
    <source>
        <strain evidence="4">ECLA1</strain>
    </source>
</reference>
<dbReference type="Proteomes" id="UP001283361">
    <property type="component" value="Unassembled WGS sequence"/>
</dbReference>
<evidence type="ECO:0000256" key="2">
    <source>
        <dbReference type="ARBA" id="ARBA00023043"/>
    </source>
</evidence>
<name>A0AAE1A0Y6_9GAST</name>
<feature type="region of interest" description="Disordered" evidence="3">
    <location>
        <begin position="565"/>
        <end position="605"/>
    </location>
</feature>
<dbReference type="AlphaFoldDB" id="A0AAE1A0Y6"/>
<evidence type="ECO:0000313" key="4">
    <source>
        <dbReference type="EMBL" id="KAK3778923.1"/>
    </source>
</evidence>